<dbReference type="EMBL" id="BDQG01000001">
    <property type="protein sequence ID" value="GAW67966.1"/>
    <property type="molecule type" value="Genomic_DNA"/>
</dbReference>
<reference evidence="2" key="2">
    <citation type="submission" date="2017-05" db="EMBL/GenBank/DDBJ databases">
        <title>Draft genome sequence of Geobacter pelophilus, a iron(III)-reducing bacteria.</title>
        <authorList>
            <person name="Aoyagi T."/>
            <person name="Koike H."/>
            <person name="Morita T."/>
            <person name="Sato Y."/>
            <person name="Habe H."/>
            <person name="Hori T."/>
        </authorList>
    </citation>
    <scope>NUCLEOTIDE SEQUENCE [LARGE SCALE GENOMIC DNA]</scope>
    <source>
        <strain evidence="2">Drf2</strain>
    </source>
</reference>
<dbReference type="InterPro" id="IPR011257">
    <property type="entry name" value="DNA_glycosylase"/>
</dbReference>
<sequence length="393" mass="44519">MNEGELMEHFTGPRGEIDAFGNGTNTQAHQINLAMSTAPQTIDQISVKSSICNLNRIRQHMRYLINLGFAIQCDSKWALTESASFKYKGGKVGNLAKPLLQTNVVSSVKVINQQKNQSYNKAKTADHKKPFQQIDDIIAKIHTYKTSKLAVDQANRSAWSPSNDLSDMDILKNCIELIAYSQRVKATSVTALMNTGIFDRIFLNYDIQAVANLNYEQLLSQYWSKIGAIWLPSKLKQMIECAKAILQIQKQHSSFMSYLNNYKLPVTLYTDADIDMFWREFNTISRYLNQIGMPVFDKTTSLCHLLMKLGYACIKPDSAVMYSAIKLGIIPAGSNPDKPNYTDTKRREVVRTMQEYCVSRSCDIRILDGYLLIYGGQSEARTFVKPQFYQVAS</sequence>
<proteinExistence type="predicted"/>
<dbReference type="Proteomes" id="UP000194153">
    <property type="component" value="Unassembled WGS sequence"/>
</dbReference>
<organism evidence="1 2">
    <name type="scientific">Geoanaerobacter pelophilus</name>
    <dbReference type="NCBI Taxonomy" id="60036"/>
    <lineage>
        <taxon>Bacteria</taxon>
        <taxon>Pseudomonadati</taxon>
        <taxon>Thermodesulfobacteriota</taxon>
        <taxon>Desulfuromonadia</taxon>
        <taxon>Geobacterales</taxon>
        <taxon>Geobacteraceae</taxon>
        <taxon>Geoanaerobacter</taxon>
    </lineage>
</organism>
<dbReference type="Gene3D" id="1.10.340.30">
    <property type="entry name" value="Hypothetical protein, domain 2"/>
    <property type="match status" value="1"/>
</dbReference>
<gene>
    <name evidence="1" type="ORF">GPEL0_01r4077</name>
</gene>
<dbReference type="Pfam" id="PF03352">
    <property type="entry name" value="Adenine_glyco"/>
    <property type="match status" value="1"/>
</dbReference>
<protein>
    <submittedName>
        <fullName evidence="1">Uncharacterized protein</fullName>
    </submittedName>
</protein>
<reference evidence="1 2" key="1">
    <citation type="submission" date="2017-04" db="EMBL/GenBank/DDBJ databases">
        <authorList>
            <consortium name="Geobacter pelophilus Genome Sequencing"/>
            <person name="Aoyagi T."/>
            <person name="Koike H."/>
            <person name="Hori T."/>
        </authorList>
    </citation>
    <scope>NUCLEOTIDE SEQUENCE [LARGE SCALE GENOMIC DNA]</scope>
    <source>
        <strain evidence="1 2">Drf2</strain>
    </source>
</reference>
<accession>A0ABQ0MNZ1</accession>
<evidence type="ECO:0000313" key="2">
    <source>
        <dbReference type="Proteomes" id="UP000194153"/>
    </source>
</evidence>
<evidence type="ECO:0000313" key="1">
    <source>
        <dbReference type="EMBL" id="GAW67966.1"/>
    </source>
</evidence>
<name>A0ABQ0MNZ1_9BACT</name>
<dbReference type="SUPFAM" id="SSF48150">
    <property type="entry name" value="DNA-glycosylase"/>
    <property type="match status" value="1"/>
</dbReference>
<comment type="caution">
    <text evidence="1">The sequence shown here is derived from an EMBL/GenBank/DDBJ whole genome shotgun (WGS) entry which is preliminary data.</text>
</comment>
<keyword evidence="2" id="KW-1185">Reference proteome</keyword>
<dbReference type="InterPro" id="IPR005019">
    <property type="entry name" value="Adenine_glyco"/>
</dbReference>